<name>A0A7S9NQD8_SACSO</name>
<evidence type="ECO:0000313" key="2">
    <source>
        <dbReference type="EMBL" id="QPG48989.1"/>
    </source>
</evidence>
<dbReference type="Proteomes" id="UP000594632">
    <property type="component" value="Chromosome"/>
</dbReference>
<proteinExistence type="predicted"/>
<gene>
    <name evidence="2" type="ORF">HFC64_02800</name>
</gene>
<keyword evidence="1" id="KW-1133">Transmembrane helix</keyword>
<keyword evidence="1" id="KW-0472">Membrane</keyword>
<organism evidence="2 3">
    <name type="scientific">Saccharolobus solfataricus</name>
    <name type="common">Sulfolobus solfataricus</name>
    <dbReference type="NCBI Taxonomy" id="2287"/>
    <lineage>
        <taxon>Archaea</taxon>
        <taxon>Thermoproteota</taxon>
        <taxon>Thermoprotei</taxon>
        <taxon>Sulfolobales</taxon>
        <taxon>Sulfolobaceae</taxon>
        <taxon>Saccharolobus</taxon>
    </lineage>
</organism>
<evidence type="ECO:0000256" key="1">
    <source>
        <dbReference type="SAM" id="Phobius"/>
    </source>
</evidence>
<dbReference type="EMBL" id="CP050869">
    <property type="protein sequence ID" value="QPG48989.1"/>
    <property type="molecule type" value="Genomic_DNA"/>
</dbReference>
<feature type="transmembrane region" description="Helical" evidence="1">
    <location>
        <begin position="660"/>
        <end position="682"/>
    </location>
</feature>
<accession>A0A7S9NQD8</accession>
<dbReference type="AlphaFoldDB" id="A0A7S9NQD8"/>
<keyword evidence="1" id="KW-0812">Transmembrane</keyword>
<reference evidence="2 3" key="1">
    <citation type="journal article" date="2020" name="Nat. Commun.">
        <title>The structures of two archaeal type IV pili illuminate evolutionary relationships.</title>
        <authorList>
            <person name="Wang F."/>
            <person name="Baquero D.P."/>
            <person name="Su Z."/>
            <person name="Beltran L.C."/>
            <person name="Prangishvili D."/>
            <person name="Krupovic M."/>
            <person name="Egelman E.H."/>
        </authorList>
    </citation>
    <scope>NUCLEOTIDE SEQUENCE [LARGE SCALE GENOMIC DNA]</scope>
    <source>
        <strain evidence="2 3">POZ149</strain>
    </source>
</reference>
<evidence type="ECO:0000313" key="3">
    <source>
        <dbReference type="Proteomes" id="UP000594632"/>
    </source>
</evidence>
<sequence length="692" mass="78033">MYKSIVLILLVLFPLMLSGVSNSSSTTPPFSYFITANWKTIPTLDNLTTINVNLITFLNSTKINAYALIAKILLPQGILNATEGHYVEDILPLSSQVQQYNIQFNITIVSSSLPNQLDFPVMLSLITENGGNVSYNTSFTLPYYGIYNFSIKLLNSSLIQGFQEVIFRINTPSPLYNGSILSPYFMKNVSLSYVNGSKDISVELFVPFEDIPIYHLNIPLTIRFLTPYNLYYVRQLVLETNVNTSISTLYANVRTPNGVVYPGYNNFNVSIVNKDTLPISNLTIIANYNNTMKMLTIPHLASNSAVNFILSFYANSNVSLKIYAFFYTPLGLKNVTLGSYYFPIVYPISVAWNNGNINISNRDNITLYNITVQFGQDAVKILKLSPKGNVLYPATIKPNLVHITFYSGNSVFSYWQKVYEVPFVRLNATYQFINITRSTTGTYTATLILYIQNTGNQNANNIYILIKPNGTAITPPFYVISQILPNETIAIPFTLRTPNSALVQITMFYYYSNQSYTSNITIPLNYTKSVLPISVRLNATYQFINITRSTTRTYTATLILYIQNTGNQNANNIYILIKPNGTAITPPFYVISQILPNETIAMPFTIHVTKNTVFQISMFYYYSNQTYVKNITIPLNYVKLTPGETVVNYLVNYVGKYTLYQVYGIPAIVIAFILIIILISIIPTVKKNTAKE</sequence>
<protein>
    <submittedName>
        <fullName evidence="2">Uncharacterized protein</fullName>
    </submittedName>
</protein>